<gene>
    <name evidence="1" type="ORF">DESHY_160217</name>
</gene>
<evidence type="ECO:0000313" key="2">
    <source>
        <dbReference type="Proteomes" id="UP000009315"/>
    </source>
</evidence>
<organism evidence="1 2">
    <name type="scientific">Desulforamulus hydrothermalis Lam5 = DSM 18033</name>
    <dbReference type="NCBI Taxonomy" id="1121428"/>
    <lineage>
        <taxon>Bacteria</taxon>
        <taxon>Bacillati</taxon>
        <taxon>Bacillota</taxon>
        <taxon>Clostridia</taxon>
        <taxon>Eubacteriales</taxon>
        <taxon>Peptococcaceae</taxon>
        <taxon>Desulforamulus</taxon>
    </lineage>
</organism>
<proteinExistence type="predicted"/>
<dbReference type="OrthoDB" id="1786837at2"/>
<reference evidence="1 2" key="1">
    <citation type="journal article" date="2013" name="Genome Announc.">
        <title>Genome Sequence of the Sulfate-Reducing Bacterium Desulfotomaculum hydrothermale Lam5(T).</title>
        <authorList>
            <person name="Amin O."/>
            <person name="Fardeau M.L."/>
            <person name="Valette O."/>
            <person name="Hirschler-Rea A."/>
            <person name="Barbe V."/>
            <person name="Medigue C."/>
            <person name="Vacherie B."/>
            <person name="Ollivier B."/>
            <person name="Bertin P.N."/>
            <person name="Dolla A."/>
        </authorList>
    </citation>
    <scope>NUCLEOTIDE SEQUENCE [LARGE SCALE GENOMIC DNA]</scope>
    <source>
        <strain evidence="2">Lam5 / DSM 18033</strain>
    </source>
</reference>
<comment type="caution">
    <text evidence="1">The sequence shown here is derived from an EMBL/GenBank/DDBJ whole genome shotgun (WGS) entry which is preliminary data.</text>
</comment>
<dbReference type="Proteomes" id="UP000009315">
    <property type="component" value="Unassembled WGS sequence"/>
</dbReference>
<dbReference type="STRING" id="1121428.DESHY_160217"/>
<sequence>MQRLPEQDIYIYQTPGEEVHKILVGDMDGKRLKALAKVLTDSGRIVYKILAEDARRNVETLAAGEGGPEDFMQEVNRFGKQYLEPLGESWREVQPKIIDRLPARRPCLKTPLA</sequence>
<protein>
    <submittedName>
        <fullName evidence="1">Uncharacterized protein</fullName>
    </submittedName>
</protein>
<dbReference type="AlphaFoldDB" id="K8E978"/>
<dbReference type="RefSeq" id="WP_008411306.1">
    <property type="nucleotide sequence ID" value="NZ_CAOS01000008.1"/>
</dbReference>
<keyword evidence="2" id="KW-1185">Reference proteome</keyword>
<dbReference type="EMBL" id="CAOS01000008">
    <property type="protein sequence ID" value="CCO08093.1"/>
    <property type="molecule type" value="Genomic_DNA"/>
</dbReference>
<evidence type="ECO:0000313" key="1">
    <source>
        <dbReference type="EMBL" id="CCO08093.1"/>
    </source>
</evidence>
<accession>K8E978</accession>
<name>K8E978_9FIRM</name>